<dbReference type="EMBL" id="BGPR01000082">
    <property type="protein sequence ID" value="GBL91901.1"/>
    <property type="molecule type" value="Genomic_DNA"/>
</dbReference>
<gene>
    <name evidence="1" type="ORF">AVEN_172807_1</name>
</gene>
<sequence length="108" mass="12367">MLSIDWLGLSVTSLSSLNVCTVQRIRHLEDFAATTGALASDCKKGPCRMNSFSPVHLQRISYIPKNNTLQLTLFSFLTKPERKILWDGSFYLLDQDLFFFFCVLRNSQ</sequence>
<organism evidence="1 2">
    <name type="scientific">Araneus ventricosus</name>
    <name type="common">Orbweaver spider</name>
    <name type="synonym">Epeira ventricosa</name>
    <dbReference type="NCBI Taxonomy" id="182803"/>
    <lineage>
        <taxon>Eukaryota</taxon>
        <taxon>Metazoa</taxon>
        <taxon>Ecdysozoa</taxon>
        <taxon>Arthropoda</taxon>
        <taxon>Chelicerata</taxon>
        <taxon>Arachnida</taxon>
        <taxon>Araneae</taxon>
        <taxon>Araneomorphae</taxon>
        <taxon>Entelegynae</taxon>
        <taxon>Araneoidea</taxon>
        <taxon>Araneidae</taxon>
        <taxon>Araneus</taxon>
    </lineage>
</organism>
<evidence type="ECO:0000313" key="2">
    <source>
        <dbReference type="Proteomes" id="UP000499080"/>
    </source>
</evidence>
<dbReference type="AlphaFoldDB" id="A0A4Y2BI14"/>
<proteinExistence type="predicted"/>
<keyword evidence="2" id="KW-1185">Reference proteome</keyword>
<name>A0A4Y2BI14_ARAVE</name>
<evidence type="ECO:0000313" key="1">
    <source>
        <dbReference type="EMBL" id="GBL91901.1"/>
    </source>
</evidence>
<dbReference type="Proteomes" id="UP000499080">
    <property type="component" value="Unassembled WGS sequence"/>
</dbReference>
<accession>A0A4Y2BI14</accession>
<reference evidence="1 2" key="1">
    <citation type="journal article" date="2019" name="Sci. Rep.">
        <title>Orb-weaving spider Araneus ventricosus genome elucidates the spidroin gene catalogue.</title>
        <authorList>
            <person name="Kono N."/>
            <person name="Nakamura H."/>
            <person name="Ohtoshi R."/>
            <person name="Moran D.A.P."/>
            <person name="Shinohara A."/>
            <person name="Yoshida Y."/>
            <person name="Fujiwara M."/>
            <person name="Mori M."/>
            <person name="Tomita M."/>
            <person name="Arakawa K."/>
        </authorList>
    </citation>
    <scope>NUCLEOTIDE SEQUENCE [LARGE SCALE GENOMIC DNA]</scope>
</reference>
<protein>
    <submittedName>
        <fullName evidence="1">Uncharacterized protein</fullName>
    </submittedName>
</protein>
<comment type="caution">
    <text evidence="1">The sequence shown here is derived from an EMBL/GenBank/DDBJ whole genome shotgun (WGS) entry which is preliminary data.</text>
</comment>